<name>A0A4U0MMT0_9ACTN</name>
<feature type="transmembrane region" description="Helical" evidence="5">
    <location>
        <begin position="63"/>
        <end position="86"/>
    </location>
</feature>
<dbReference type="Pfam" id="PF07690">
    <property type="entry name" value="MFS_1"/>
    <property type="match status" value="1"/>
</dbReference>
<feature type="transmembrane region" description="Helical" evidence="5">
    <location>
        <begin position="213"/>
        <end position="232"/>
    </location>
</feature>
<dbReference type="Proteomes" id="UP000308697">
    <property type="component" value="Unassembled WGS sequence"/>
</dbReference>
<dbReference type="InterPro" id="IPR020846">
    <property type="entry name" value="MFS_dom"/>
</dbReference>
<dbReference type="PANTHER" id="PTHR23501:SF154">
    <property type="entry name" value="MULTIDRUG-EFFLUX TRANSPORTER RV1634-RELATED"/>
    <property type="match status" value="1"/>
</dbReference>
<comment type="caution">
    <text evidence="7">The sequence shown here is derived from an EMBL/GenBank/DDBJ whole genome shotgun (WGS) entry which is preliminary data.</text>
</comment>
<organism evidence="7 8">
    <name type="scientific">Streptomyces piniterrae</name>
    <dbReference type="NCBI Taxonomy" id="2571125"/>
    <lineage>
        <taxon>Bacteria</taxon>
        <taxon>Bacillati</taxon>
        <taxon>Actinomycetota</taxon>
        <taxon>Actinomycetes</taxon>
        <taxon>Kitasatosporales</taxon>
        <taxon>Streptomycetaceae</taxon>
        <taxon>Streptomyces</taxon>
    </lineage>
</organism>
<feature type="transmembrane region" description="Helical" evidence="5">
    <location>
        <begin position="147"/>
        <end position="167"/>
    </location>
</feature>
<evidence type="ECO:0000256" key="2">
    <source>
        <dbReference type="ARBA" id="ARBA00022692"/>
    </source>
</evidence>
<dbReference type="Gene3D" id="1.20.1720.10">
    <property type="entry name" value="Multidrug resistance protein D"/>
    <property type="match status" value="1"/>
</dbReference>
<evidence type="ECO:0000313" key="8">
    <source>
        <dbReference type="Proteomes" id="UP000308697"/>
    </source>
</evidence>
<dbReference type="EMBL" id="SUMB01000018">
    <property type="protein sequence ID" value="TJZ41943.1"/>
    <property type="molecule type" value="Genomic_DNA"/>
</dbReference>
<feature type="transmembrane region" description="Helical" evidence="5">
    <location>
        <begin position="278"/>
        <end position="301"/>
    </location>
</feature>
<evidence type="ECO:0000256" key="1">
    <source>
        <dbReference type="ARBA" id="ARBA00004651"/>
    </source>
</evidence>
<comment type="subcellular location">
    <subcellularLocation>
        <location evidence="1">Cell membrane</location>
        <topology evidence="1">Multi-pass membrane protein</topology>
    </subcellularLocation>
</comment>
<evidence type="ECO:0000256" key="4">
    <source>
        <dbReference type="ARBA" id="ARBA00023136"/>
    </source>
</evidence>
<dbReference type="SUPFAM" id="SSF103473">
    <property type="entry name" value="MFS general substrate transporter"/>
    <property type="match status" value="1"/>
</dbReference>
<gene>
    <name evidence="7" type="ORF">FCH28_36140</name>
</gene>
<feature type="transmembrane region" description="Helical" evidence="5">
    <location>
        <begin position="444"/>
        <end position="464"/>
    </location>
</feature>
<dbReference type="PROSITE" id="PS50850">
    <property type="entry name" value="MFS"/>
    <property type="match status" value="1"/>
</dbReference>
<feature type="transmembrane region" description="Helical" evidence="5">
    <location>
        <begin position="121"/>
        <end position="140"/>
    </location>
</feature>
<keyword evidence="4 5" id="KW-0472">Membrane</keyword>
<protein>
    <submittedName>
        <fullName evidence="7">MFS transporter</fullName>
    </submittedName>
</protein>
<reference evidence="7 8" key="1">
    <citation type="submission" date="2019-04" db="EMBL/GenBank/DDBJ databases">
        <title>Streptomyces piniterrae sp. nov., a heliquinomycin-producing actinomycete isolated from rhizosphere soil of Pinus yunnanensis.</title>
        <authorList>
            <person name="Zhuang X."/>
            <person name="Zhao J."/>
        </authorList>
    </citation>
    <scope>NUCLEOTIDE SEQUENCE [LARGE SCALE GENOMIC DNA]</scope>
    <source>
        <strain evidence="8">jys28</strain>
    </source>
</reference>
<keyword evidence="3 5" id="KW-1133">Transmembrane helix</keyword>
<evidence type="ECO:0000256" key="5">
    <source>
        <dbReference type="SAM" id="Phobius"/>
    </source>
</evidence>
<feature type="transmembrane region" description="Helical" evidence="5">
    <location>
        <begin position="372"/>
        <end position="390"/>
    </location>
</feature>
<feature type="transmembrane region" description="Helical" evidence="5">
    <location>
        <begin position="411"/>
        <end position="432"/>
    </location>
</feature>
<feature type="transmembrane region" description="Helical" evidence="5">
    <location>
        <begin position="347"/>
        <end position="366"/>
    </location>
</feature>
<feature type="transmembrane region" description="Helical" evidence="5">
    <location>
        <begin position="95"/>
        <end position="115"/>
    </location>
</feature>
<dbReference type="GO" id="GO:0005886">
    <property type="term" value="C:plasma membrane"/>
    <property type="evidence" value="ECO:0007669"/>
    <property type="project" value="UniProtKB-SubCell"/>
</dbReference>
<keyword evidence="8" id="KW-1185">Reference proteome</keyword>
<dbReference type="GO" id="GO:0022857">
    <property type="term" value="F:transmembrane transporter activity"/>
    <property type="evidence" value="ECO:0007669"/>
    <property type="project" value="InterPro"/>
</dbReference>
<evidence type="ECO:0000256" key="3">
    <source>
        <dbReference type="ARBA" id="ARBA00022989"/>
    </source>
</evidence>
<feature type="transmembrane region" description="Helical" evidence="5">
    <location>
        <begin position="29"/>
        <end position="51"/>
    </location>
</feature>
<feature type="domain" description="Major facilitator superfamily (MFS) profile" evidence="6">
    <location>
        <begin position="29"/>
        <end position="466"/>
    </location>
</feature>
<proteinExistence type="predicted"/>
<dbReference type="InterPro" id="IPR011701">
    <property type="entry name" value="MFS"/>
</dbReference>
<dbReference type="Gene3D" id="1.20.1250.20">
    <property type="entry name" value="MFS general substrate transporter like domains"/>
    <property type="match status" value="1"/>
</dbReference>
<feature type="transmembrane region" description="Helical" evidence="5">
    <location>
        <begin position="307"/>
        <end position="326"/>
    </location>
</feature>
<evidence type="ECO:0000259" key="6">
    <source>
        <dbReference type="PROSITE" id="PS50850"/>
    </source>
</evidence>
<feature type="transmembrane region" description="Helical" evidence="5">
    <location>
        <begin position="238"/>
        <end position="257"/>
    </location>
</feature>
<dbReference type="PRINTS" id="PR01036">
    <property type="entry name" value="TCRTETB"/>
</dbReference>
<sequence>MSSDSDLHGKEPAAQGSWRDLLGGRHRRVAVVLAGGVGLYATNVFLTTSLLPAAVDDIGGDRFYAWVTTVFLLASVISSTLVSWVLPRLGARNTYFVALGSFALGTVVCAAAPAMEVLLTGRFVQGLGGGLLCGLGYALIRSLLPEGLWSLGTALVSGMWGVGTFLGPAVGGAFAQYGMWRGAMVALLVAAAVVTMLVPLAVPATRGGDVPPVASPLTVGLLLSAVLLVSIGNIVGSAGVLAALLLAALLGLGLAFAHDKRRGGRILPRSTFSLSSPLPWCYGAIALLSIASQIEAFIPLFGQRLAGLAPLVAGFAGAAIALGWTLGEMPSAGVSGLRAKSRVASAGPLLVTIGFVTAGLLVTEAMGSGVTVAWVAALLVGGAGVGIAWPHVATRVMGGVRFDDEGDTAAAAINTVQLISNAIGSAVAGVLVHLGGPAPVDQARLALCGIGLTGLLGAWCVWLGTSAWRRKGTFDSAAEATGSRPKQASPAER</sequence>
<feature type="transmembrane region" description="Helical" evidence="5">
    <location>
        <begin position="179"/>
        <end position="201"/>
    </location>
</feature>
<dbReference type="OrthoDB" id="3503984at2"/>
<keyword evidence="2 5" id="KW-0812">Transmembrane</keyword>
<dbReference type="PANTHER" id="PTHR23501">
    <property type="entry name" value="MAJOR FACILITATOR SUPERFAMILY"/>
    <property type="match status" value="1"/>
</dbReference>
<evidence type="ECO:0000313" key="7">
    <source>
        <dbReference type="EMBL" id="TJZ41943.1"/>
    </source>
</evidence>
<accession>A0A4U0MMT0</accession>
<dbReference type="InterPro" id="IPR036259">
    <property type="entry name" value="MFS_trans_sf"/>
</dbReference>
<dbReference type="AlphaFoldDB" id="A0A4U0MMT0"/>